<dbReference type="InterPro" id="IPR004480">
    <property type="entry name" value="Monothiol_GRX-rel"/>
</dbReference>
<dbReference type="Gene3D" id="3.40.30.10">
    <property type="entry name" value="Glutaredoxin"/>
    <property type="match status" value="1"/>
</dbReference>
<evidence type="ECO:0000256" key="1">
    <source>
        <dbReference type="ARBA" id="ARBA00022714"/>
    </source>
</evidence>
<feature type="compositionally biased region" description="Low complexity" evidence="6">
    <location>
        <begin position="112"/>
        <end position="121"/>
    </location>
</feature>
<keyword evidence="1" id="KW-0001">2Fe-2S</keyword>
<evidence type="ECO:0000256" key="5">
    <source>
        <dbReference type="ARBA" id="ARBA00023284"/>
    </source>
</evidence>
<dbReference type="GO" id="GO:0051537">
    <property type="term" value="F:2 iron, 2 sulfur cluster binding"/>
    <property type="evidence" value="ECO:0007669"/>
    <property type="project" value="UniProtKB-KW"/>
</dbReference>
<dbReference type="CDD" id="cd03028">
    <property type="entry name" value="GRX_PICOT_like"/>
    <property type="match status" value="1"/>
</dbReference>
<dbReference type="GO" id="GO:0046872">
    <property type="term" value="F:metal ion binding"/>
    <property type="evidence" value="ECO:0007669"/>
    <property type="project" value="UniProtKB-KW"/>
</dbReference>
<reference evidence="8" key="1">
    <citation type="submission" date="2020-02" db="EMBL/GenBank/DDBJ databases">
        <authorList>
            <person name="Meier V. D."/>
        </authorList>
    </citation>
    <scope>NUCLEOTIDE SEQUENCE</scope>
    <source>
        <strain evidence="8">AVDCRST_MAG53</strain>
    </source>
</reference>
<evidence type="ECO:0000256" key="6">
    <source>
        <dbReference type="SAM" id="MobiDB-lite"/>
    </source>
</evidence>
<proteinExistence type="predicted"/>
<evidence type="ECO:0000256" key="4">
    <source>
        <dbReference type="ARBA" id="ARBA00023014"/>
    </source>
</evidence>
<evidence type="ECO:0000259" key="7">
    <source>
        <dbReference type="Pfam" id="PF00462"/>
    </source>
</evidence>
<evidence type="ECO:0000256" key="2">
    <source>
        <dbReference type="ARBA" id="ARBA00022723"/>
    </source>
</evidence>
<dbReference type="InterPro" id="IPR036249">
    <property type="entry name" value="Thioredoxin-like_sf"/>
</dbReference>
<keyword evidence="5" id="KW-0676">Redox-active center</keyword>
<keyword evidence="2" id="KW-0479">Metal-binding</keyword>
<dbReference type="InterPro" id="IPR033658">
    <property type="entry name" value="GRX_PICOT-like"/>
</dbReference>
<protein>
    <submittedName>
        <fullName evidence="8">Glutaredoxin-related protein</fullName>
    </submittedName>
</protein>
<dbReference type="EMBL" id="CADCVR010000081">
    <property type="protein sequence ID" value="CAA9511278.1"/>
    <property type="molecule type" value="Genomic_DNA"/>
</dbReference>
<gene>
    <name evidence="8" type="ORF">AVDCRST_MAG53-2630</name>
</gene>
<dbReference type="AlphaFoldDB" id="A0A6J4T1K9"/>
<dbReference type="InterPro" id="IPR002109">
    <property type="entry name" value="Glutaredoxin"/>
</dbReference>
<keyword evidence="3" id="KW-0408">Iron</keyword>
<feature type="domain" description="Glutaredoxin" evidence="7">
    <location>
        <begin position="21"/>
        <end position="83"/>
    </location>
</feature>
<dbReference type="PROSITE" id="PS51354">
    <property type="entry name" value="GLUTAREDOXIN_2"/>
    <property type="match status" value="1"/>
</dbReference>
<dbReference type="NCBIfam" id="TIGR00365">
    <property type="entry name" value="Grx4 family monothiol glutaredoxin"/>
    <property type="match status" value="1"/>
</dbReference>
<dbReference type="PANTHER" id="PTHR10293">
    <property type="entry name" value="GLUTAREDOXIN FAMILY MEMBER"/>
    <property type="match status" value="1"/>
</dbReference>
<evidence type="ECO:0000256" key="3">
    <source>
        <dbReference type="ARBA" id="ARBA00023004"/>
    </source>
</evidence>
<dbReference type="Pfam" id="PF00462">
    <property type="entry name" value="Glutaredoxin"/>
    <property type="match status" value="1"/>
</dbReference>
<name>A0A6J4T1K9_9ACTN</name>
<dbReference type="SUPFAM" id="SSF52833">
    <property type="entry name" value="Thioredoxin-like"/>
    <property type="match status" value="1"/>
</dbReference>
<evidence type="ECO:0000313" key="8">
    <source>
        <dbReference type="EMBL" id="CAA9511278.1"/>
    </source>
</evidence>
<dbReference type="PANTHER" id="PTHR10293:SF16">
    <property type="entry name" value="GLUTAREDOXIN-RELATED PROTEIN 5, MITOCHONDRIAL"/>
    <property type="match status" value="1"/>
</dbReference>
<accession>A0A6J4T1K9</accession>
<keyword evidence="4" id="KW-0411">Iron-sulfur</keyword>
<feature type="region of interest" description="Disordered" evidence="6">
    <location>
        <begin position="107"/>
        <end position="132"/>
    </location>
</feature>
<organism evidence="8">
    <name type="scientific">uncultured Solirubrobacteraceae bacterium</name>
    <dbReference type="NCBI Taxonomy" id="1162706"/>
    <lineage>
        <taxon>Bacteria</taxon>
        <taxon>Bacillati</taxon>
        <taxon>Actinomycetota</taxon>
        <taxon>Thermoleophilia</taxon>
        <taxon>Solirubrobacterales</taxon>
        <taxon>Solirubrobacteraceae</taxon>
        <taxon>environmental samples</taxon>
    </lineage>
</organism>
<sequence length="132" mass="13769">MPENPIKDAIAGAIAENKTILFLKGTPAAPACGFSARTVAVLQALEAPFAAVDVLPDPRIRQELSAISDWPTIPQLFVDGELVGGADIVAEMYETGELSTVLGLEAPDDAPVEAPAAEVEPAAPPLQIENRL</sequence>